<evidence type="ECO:0000313" key="2">
    <source>
        <dbReference type="Proteomes" id="UP000607653"/>
    </source>
</evidence>
<gene>
    <name evidence="1" type="ORF">HUJ06_002580</name>
</gene>
<protein>
    <submittedName>
        <fullName evidence="1">Uncharacterized protein</fullName>
    </submittedName>
</protein>
<keyword evidence="2" id="KW-1185">Reference proteome</keyword>
<organism evidence="1 2">
    <name type="scientific">Nelumbo nucifera</name>
    <name type="common">Sacred lotus</name>
    <dbReference type="NCBI Taxonomy" id="4432"/>
    <lineage>
        <taxon>Eukaryota</taxon>
        <taxon>Viridiplantae</taxon>
        <taxon>Streptophyta</taxon>
        <taxon>Embryophyta</taxon>
        <taxon>Tracheophyta</taxon>
        <taxon>Spermatophyta</taxon>
        <taxon>Magnoliopsida</taxon>
        <taxon>Proteales</taxon>
        <taxon>Nelumbonaceae</taxon>
        <taxon>Nelumbo</taxon>
    </lineage>
</organism>
<comment type="caution">
    <text evidence="1">The sequence shown here is derived from an EMBL/GenBank/DDBJ whole genome shotgun (WGS) entry which is preliminary data.</text>
</comment>
<sequence>MYFSTVAFRMMNFTSQTVSVAHHPMKKKTSQSMTPFRCSIWRKIQQIGKIGKDTVFLSWKKMDFPGKKEKANNRDY</sequence>
<proteinExistence type="predicted"/>
<evidence type="ECO:0000313" key="1">
    <source>
        <dbReference type="EMBL" id="DAD44350.1"/>
    </source>
</evidence>
<dbReference type="AlphaFoldDB" id="A0A822ZIH1"/>
<accession>A0A822ZIH1</accession>
<dbReference type="Proteomes" id="UP000607653">
    <property type="component" value="Unassembled WGS sequence"/>
</dbReference>
<reference evidence="1 2" key="1">
    <citation type="journal article" date="2020" name="Mol. Biol. Evol.">
        <title>Distinct Expression and Methylation Patterns for Genes with Different Fates following a Single Whole-Genome Duplication in Flowering Plants.</title>
        <authorList>
            <person name="Shi T."/>
            <person name="Rahmani R.S."/>
            <person name="Gugger P.F."/>
            <person name="Wang M."/>
            <person name="Li H."/>
            <person name="Zhang Y."/>
            <person name="Li Z."/>
            <person name="Wang Q."/>
            <person name="Van de Peer Y."/>
            <person name="Marchal K."/>
            <person name="Chen J."/>
        </authorList>
    </citation>
    <scope>NUCLEOTIDE SEQUENCE [LARGE SCALE GENOMIC DNA]</scope>
    <source>
        <tissue evidence="1">Leaf</tissue>
    </source>
</reference>
<dbReference type="EMBL" id="DUZY01000007">
    <property type="protein sequence ID" value="DAD44350.1"/>
    <property type="molecule type" value="Genomic_DNA"/>
</dbReference>
<name>A0A822ZIH1_NELNU</name>